<gene>
    <name evidence="2" type="ordered locus">Mtc_2225</name>
</gene>
<evidence type="ECO:0000256" key="1">
    <source>
        <dbReference type="SAM" id="Coils"/>
    </source>
</evidence>
<evidence type="ECO:0000313" key="2">
    <source>
        <dbReference type="EMBL" id="AFD00960.1"/>
    </source>
</evidence>
<sequence>MAKAQGQRRKVTKVSISLSSEVLDWVLREKGDLKVSTFINMTLRDAMERKARPSCNLCEELAALRRRLKRLEEDVHELRQVRSLAAGKLGKEEHISILSTRPKDVFGELIHVKNVSAKNAEAVYEELVQFMQGREYIDRDVVLKELFPKTRSSITNNINYWYNACRGVLDHLVEEGFVVRIGKNKYKWVAERRP</sequence>
<dbReference type="RefSeq" id="WP_014406791.1">
    <property type="nucleotide sequence ID" value="NC_017034.1"/>
</dbReference>
<dbReference type="EMBL" id="CP003243">
    <property type="protein sequence ID" value="AFD00960.1"/>
    <property type="molecule type" value="Genomic_DNA"/>
</dbReference>
<dbReference type="eggNOG" id="arCOG11683">
    <property type="taxonomic scope" value="Archaea"/>
</dbReference>
<dbReference type="OrthoDB" id="147107at2157"/>
<dbReference type="Proteomes" id="UP000005233">
    <property type="component" value="Chromosome"/>
</dbReference>
<dbReference type="STRING" id="1041930.Mtc_2225"/>
<feature type="coiled-coil region" evidence="1">
    <location>
        <begin position="61"/>
        <end position="88"/>
    </location>
</feature>
<keyword evidence="3" id="KW-1185">Reference proteome</keyword>
<reference evidence="2 3" key="1">
    <citation type="journal article" date="2012" name="J. Bacteriol.">
        <title>Complete genome sequence of a thermophilic methanogen, Methanocella conradii HZ254, isolated from Chinese rice field soil.</title>
        <authorList>
            <person name="Lu Z."/>
            <person name="Lu Y."/>
        </authorList>
    </citation>
    <scope>NUCLEOTIDE SEQUENCE [LARGE SCALE GENOMIC DNA]</scope>
    <source>
        <strain evidence="3">DSM 24694 / JCM 17849 / CGMCC 1.5162 / HZ254</strain>
    </source>
</reference>
<dbReference type="HOGENOM" id="CLU_1399743_0_0_2"/>
<name>H8IA00_METCZ</name>
<organism evidence="2 3">
    <name type="scientific">Methanocella conradii (strain DSM 24694 / JCM 17849 / CGMCC 1.5162 / HZ254)</name>
    <dbReference type="NCBI Taxonomy" id="1041930"/>
    <lineage>
        <taxon>Archaea</taxon>
        <taxon>Methanobacteriati</taxon>
        <taxon>Methanobacteriota</taxon>
        <taxon>Stenosarchaea group</taxon>
        <taxon>Methanomicrobia</taxon>
        <taxon>Methanocellales</taxon>
        <taxon>Methanocellaceae</taxon>
        <taxon>Methanocella</taxon>
    </lineage>
</organism>
<dbReference type="AlphaFoldDB" id="H8IA00"/>
<keyword evidence="1" id="KW-0175">Coiled coil</keyword>
<proteinExistence type="predicted"/>
<dbReference type="GeneID" id="11972387"/>
<protein>
    <submittedName>
        <fullName evidence="2">Uncharacterized protein</fullName>
    </submittedName>
</protein>
<accession>H8IA00</accession>
<evidence type="ECO:0000313" key="3">
    <source>
        <dbReference type="Proteomes" id="UP000005233"/>
    </source>
</evidence>
<dbReference type="KEGG" id="mez:Mtc_2225"/>